<comment type="caution">
    <text evidence="10">The sequence shown here is derived from an EMBL/GenBank/DDBJ whole genome shotgun (WGS) entry which is preliminary data.</text>
</comment>
<dbReference type="PROSITE" id="PS00659">
    <property type="entry name" value="GLYCOSYL_HYDROL_F5"/>
    <property type="match status" value="1"/>
</dbReference>
<evidence type="ECO:0000256" key="5">
    <source>
        <dbReference type="ARBA" id="ARBA00022525"/>
    </source>
</evidence>
<reference evidence="10 11" key="1">
    <citation type="journal article" date="2017" name="Mol. Biol. Evol.">
        <title>The 4-celled Tetrabaena socialis nuclear genome reveals the essential components for genetic control of cell number at the origin of multicellularity in the volvocine lineage.</title>
        <authorList>
            <person name="Featherston J."/>
            <person name="Arakaki Y."/>
            <person name="Hanschen E.R."/>
            <person name="Ferris P.J."/>
            <person name="Michod R.E."/>
            <person name="Olson B.J.S.C."/>
            <person name="Nozaki H."/>
            <person name="Durand P.M."/>
        </authorList>
    </citation>
    <scope>NUCLEOTIDE SEQUENCE [LARGE SCALE GENOMIC DNA]</scope>
    <source>
        <strain evidence="10 11">NIES-571</strain>
    </source>
</reference>
<keyword evidence="7" id="KW-0378">Hydrolase</keyword>
<evidence type="ECO:0000256" key="2">
    <source>
        <dbReference type="ARBA" id="ARBA00004613"/>
    </source>
</evidence>
<dbReference type="EC" id="3.2.1.78" evidence="4"/>
<evidence type="ECO:0000256" key="4">
    <source>
        <dbReference type="ARBA" id="ARBA00012706"/>
    </source>
</evidence>
<evidence type="ECO:0000313" key="11">
    <source>
        <dbReference type="Proteomes" id="UP000236333"/>
    </source>
</evidence>
<organism evidence="10 11">
    <name type="scientific">Tetrabaena socialis</name>
    <dbReference type="NCBI Taxonomy" id="47790"/>
    <lineage>
        <taxon>Eukaryota</taxon>
        <taxon>Viridiplantae</taxon>
        <taxon>Chlorophyta</taxon>
        <taxon>core chlorophytes</taxon>
        <taxon>Chlorophyceae</taxon>
        <taxon>CS clade</taxon>
        <taxon>Chlamydomonadales</taxon>
        <taxon>Tetrabaenaceae</taxon>
        <taxon>Tetrabaena</taxon>
    </lineage>
</organism>
<dbReference type="PANTHER" id="PTHR31451">
    <property type="match status" value="1"/>
</dbReference>
<dbReference type="GO" id="GO:0000272">
    <property type="term" value="P:polysaccharide catabolic process"/>
    <property type="evidence" value="ECO:0007669"/>
    <property type="project" value="InterPro"/>
</dbReference>
<evidence type="ECO:0000256" key="8">
    <source>
        <dbReference type="ARBA" id="ARBA00023295"/>
    </source>
</evidence>
<dbReference type="InterPro" id="IPR017853">
    <property type="entry name" value="GH"/>
</dbReference>
<dbReference type="GO" id="GO:0016985">
    <property type="term" value="F:mannan endo-1,4-beta-mannosidase activity"/>
    <property type="evidence" value="ECO:0007669"/>
    <property type="project" value="UniProtKB-EC"/>
</dbReference>
<dbReference type="OrthoDB" id="406631at2759"/>
<dbReference type="EMBL" id="PGGS01000027">
    <property type="protein sequence ID" value="PNH11553.1"/>
    <property type="molecule type" value="Genomic_DNA"/>
</dbReference>
<protein>
    <recommendedName>
        <fullName evidence="4">mannan endo-1,4-beta-mannosidase</fullName>
        <ecNumber evidence="4">3.2.1.78</ecNumber>
    </recommendedName>
</protein>
<evidence type="ECO:0000256" key="3">
    <source>
        <dbReference type="ARBA" id="ARBA00005641"/>
    </source>
</evidence>
<dbReference type="SUPFAM" id="SSF51445">
    <property type="entry name" value="(Trans)glycosidases"/>
    <property type="match status" value="1"/>
</dbReference>
<comment type="similarity">
    <text evidence="3">Belongs to the glycosyl hydrolase 5 (cellulase A) family.</text>
</comment>
<evidence type="ECO:0000256" key="7">
    <source>
        <dbReference type="ARBA" id="ARBA00022801"/>
    </source>
</evidence>
<keyword evidence="8" id="KW-0326">Glycosidase</keyword>
<evidence type="ECO:0000256" key="1">
    <source>
        <dbReference type="ARBA" id="ARBA00001678"/>
    </source>
</evidence>
<comment type="subcellular location">
    <subcellularLocation>
        <location evidence="2">Secreted</location>
    </subcellularLocation>
</comment>
<evidence type="ECO:0000313" key="10">
    <source>
        <dbReference type="EMBL" id="PNH11553.1"/>
    </source>
</evidence>
<sequence>MQDIVRANGHRLVAGNRPFYFAGANNYSLVCFAADEGQRPQVAEVLDDAQRLKLTVLRVWAFCDGREEWNAVQTAPGEFNEHVLRGLDWLLVEAGRRGIRLLLALTNFWPDYGGMAAYVRWRYGIADKASHDMEQHPTRLFYADPQCQAAFRRAMQAVVGRTNTLSGVLYTQDPAILAWELANEPRCDGEGGAAVLQEWIASTAIFLRGLDPNHLVTVGLEGFYGPSTPGLLQHNPYDSAAAHGADFAAIFSHPALDFATIHLYPDQWLPSPRDASHEQIKSWMRNWLQSHAALCAGQLHKPLVLSEFGKRDPGSYQGEECARNMGRTEAFKEVLDCAMELAAGGGPLAGVCAWMLAAREYPAEGRCGGGSQAQPAVLPDDEPAVDALCQYGAVMAALVSAADP</sequence>
<evidence type="ECO:0000259" key="9">
    <source>
        <dbReference type="Pfam" id="PF26410"/>
    </source>
</evidence>
<keyword evidence="5" id="KW-0964">Secreted</keyword>
<dbReference type="InterPro" id="IPR045053">
    <property type="entry name" value="MAN-like"/>
</dbReference>
<dbReference type="GO" id="GO:0005576">
    <property type="term" value="C:extracellular region"/>
    <property type="evidence" value="ECO:0007669"/>
    <property type="project" value="UniProtKB-SubCell"/>
</dbReference>
<keyword evidence="6" id="KW-0732">Signal</keyword>
<dbReference type="AlphaFoldDB" id="A0A2J8AGA4"/>
<keyword evidence="11" id="KW-1185">Reference proteome</keyword>
<dbReference type="Pfam" id="PF26410">
    <property type="entry name" value="GH5_mannosidase"/>
    <property type="match status" value="1"/>
</dbReference>
<dbReference type="InterPro" id="IPR001547">
    <property type="entry name" value="Glyco_hydro_5"/>
</dbReference>
<dbReference type="Proteomes" id="UP000236333">
    <property type="component" value="Unassembled WGS sequence"/>
</dbReference>
<name>A0A2J8AGA4_9CHLO</name>
<evidence type="ECO:0000256" key="6">
    <source>
        <dbReference type="ARBA" id="ARBA00022729"/>
    </source>
</evidence>
<dbReference type="Gene3D" id="3.20.20.80">
    <property type="entry name" value="Glycosidases"/>
    <property type="match status" value="1"/>
</dbReference>
<dbReference type="InterPro" id="IPR018087">
    <property type="entry name" value="Glyco_hydro_5_CS"/>
</dbReference>
<feature type="non-terminal residue" evidence="10">
    <location>
        <position position="404"/>
    </location>
</feature>
<gene>
    <name evidence="10" type="ORF">TSOC_001640</name>
</gene>
<proteinExistence type="inferred from homology"/>
<dbReference type="PANTHER" id="PTHR31451:SF39">
    <property type="entry name" value="MANNAN ENDO-1,4-BETA-MANNOSIDASE 1"/>
    <property type="match status" value="1"/>
</dbReference>
<comment type="catalytic activity">
    <reaction evidence="1">
        <text>Random hydrolysis of (1-&gt;4)-beta-D-mannosidic linkages in mannans, galactomannans and glucomannans.</text>
        <dbReference type="EC" id="3.2.1.78"/>
    </reaction>
</comment>
<accession>A0A2J8AGA4</accession>
<feature type="domain" description="Glycoside hydrolase family 5" evidence="9">
    <location>
        <begin position="2"/>
        <end position="363"/>
    </location>
</feature>